<gene>
    <name evidence="2" type="ORF">JMJ35_003604</name>
</gene>
<reference evidence="2" key="1">
    <citation type="submission" date="2023-03" db="EMBL/GenBank/DDBJ databases">
        <title>Complete genome of Cladonia borealis.</title>
        <authorList>
            <person name="Park H."/>
        </authorList>
    </citation>
    <scope>NUCLEOTIDE SEQUENCE</scope>
    <source>
        <strain evidence="2">ANT050790</strain>
    </source>
</reference>
<accession>A0AA39V2Z7</accession>
<evidence type="ECO:0000313" key="3">
    <source>
        <dbReference type="Proteomes" id="UP001166286"/>
    </source>
</evidence>
<keyword evidence="3" id="KW-1185">Reference proteome</keyword>
<organism evidence="2 3">
    <name type="scientific">Cladonia borealis</name>
    <dbReference type="NCBI Taxonomy" id="184061"/>
    <lineage>
        <taxon>Eukaryota</taxon>
        <taxon>Fungi</taxon>
        <taxon>Dikarya</taxon>
        <taxon>Ascomycota</taxon>
        <taxon>Pezizomycotina</taxon>
        <taxon>Lecanoromycetes</taxon>
        <taxon>OSLEUM clade</taxon>
        <taxon>Lecanoromycetidae</taxon>
        <taxon>Lecanorales</taxon>
        <taxon>Lecanorineae</taxon>
        <taxon>Cladoniaceae</taxon>
        <taxon>Cladonia</taxon>
    </lineage>
</organism>
<dbReference type="Pfam" id="PF03732">
    <property type="entry name" value="Retrotrans_gag"/>
    <property type="match status" value="1"/>
</dbReference>
<sequence>MYTRFSGDNGQSPARWLHTIKYELPTTFTPSQWLECVDGLLDGKAAYWADKRPEVKKILSDKYLKRAKDHDVDTFKKLFLSRFAPADEGPEHVAHLIETLHQNDTESLEDYYRRAEDLLHAAGGKDETDPAKLSKSGKSILKKVISQYVNGLRDEWLESDSAYESDSLLQAYLTTRSEDEAS</sequence>
<dbReference type="InterPro" id="IPR005162">
    <property type="entry name" value="Retrotrans_gag_dom"/>
</dbReference>
<comment type="caution">
    <text evidence="2">The sequence shown here is derived from an EMBL/GenBank/DDBJ whole genome shotgun (WGS) entry which is preliminary data.</text>
</comment>
<feature type="domain" description="Retrotransposon gag" evidence="1">
    <location>
        <begin position="41"/>
        <end position="153"/>
    </location>
</feature>
<proteinExistence type="predicted"/>
<dbReference type="AlphaFoldDB" id="A0AA39V2Z7"/>
<dbReference type="Proteomes" id="UP001166286">
    <property type="component" value="Unassembled WGS sequence"/>
</dbReference>
<protein>
    <recommendedName>
        <fullName evidence="1">Retrotransposon gag domain-containing protein</fullName>
    </recommendedName>
</protein>
<name>A0AA39V2Z7_9LECA</name>
<evidence type="ECO:0000313" key="2">
    <source>
        <dbReference type="EMBL" id="KAK0513882.1"/>
    </source>
</evidence>
<dbReference type="EMBL" id="JAFEKC020000006">
    <property type="protein sequence ID" value="KAK0513882.1"/>
    <property type="molecule type" value="Genomic_DNA"/>
</dbReference>
<evidence type="ECO:0000259" key="1">
    <source>
        <dbReference type="Pfam" id="PF03732"/>
    </source>
</evidence>